<dbReference type="AlphaFoldDB" id="F5XMG8"/>
<proteinExistence type="predicted"/>
<protein>
    <recommendedName>
        <fullName evidence="3">Winged helix-turn-helix domain-containing protein</fullName>
    </recommendedName>
</protein>
<accession>F5XMG8</accession>
<reference evidence="1 2" key="1">
    <citation type="submission" date="2011-05" db="EMBL/GenBank/DDBJ databases">
        <title>Whole genome sequence of Microlunatus phosphovorus NM-1.</title>
        <authorList>
            <person name="Hosoyama A."/>
            <person name="Sasaki K."/>
            <person name="Harada T."/>
            <person name="Igarashi R."/>
            <person name="Kawakoshi A."/>
            <person name="Sasagawa M."/>
            <person name="Fukada J."/>
            <person name="Nakamura S."/>
            <person name="Katano Y."/>
            <person name="Hanada S."/>
            <person name="Kamagata Y."/>
            <person name="Nakamura N."/>
            <person name="Yamazaki S."/>
            <person name="Fujita N."/>
        </authorList>
    </citation>
    <scope>NUCLEOTIDE SEQUENCE [LARGE SCALE GENOMIC DNA]</scope>
    <source>
        <strain evidence="2">ATCC 700054 / DSM 10555 / JCM 9379 / NBRC 101784 / NCIMB 13414 / VKM Ac-1990 / NM-1</strain>
    </source>
</reference>
<gene>
    <name evidence="1" type="ordered locus">MLP_34110</name>
</gene>
<evidence type="ECO:0008006" key="3">
    <source>
        <dbReference type="Google" id="ProtNLM"/>
    </source>
</evidence>
<evidence type="ECO:0000313" key="2">
    <source>
        <dbReference type="Proteomes" id="UP000007947"/>
    </source>
</evidence>
<dbReference type="RefSeq" id="WP_013864284.1">
    <property type="nucleotide sequence ID" value="NC_015635.1"/>
</dbReference>
<organism evidence="1 2">
    <name type="scientific">Microlunatus phosphovorus (strain ATCC 700054 / DSM 10555 / JCM 9379 / NBRC 101784 / NCIMB 13414 / VKM Ac-1990 / NM-1)</name>
    <dbReference type="NCBI Taxonomy" id="1032480"/>
    <lineage>
        <taxon>Bacteria</taxon>
        <taxon>Bacillati</taxon>
        <taxon>Actinomycetota</taxon>
        <taxon>Actinomycetes</taxon>
        <taxon>Propionibacteriales</taxon>
        <taxon>Propionibacteriaceae</taxon>
        <taxon>Microlunatus</taxon>
    </lineage>
</organism>
<name>F5XMG8_MICPN</name>
<sequence length="364" mass="40669">MQQLTRRQARRIAVRAQLLDAPRPTDLLTVVRHLTGLQVDLTAAVAPNAGLVLWSRLGSRRFAADDLDEVLGDGSLVERGARLRPVEDVALYRAEMAVWRSADPLDDWRSESQTWLAANETAREDILNELRCEGPLPAQAIPDTCDLPWRSSGWTNGKNVMKMLEIMEARGEVAVASREGRVRHWDLAERVWPDDPDLAPGLDEALAEQGRRRLRALGLERPIASQVASPDAVEVEITGVRGTWHADPVQLARLDEPFRGRCALLSPLDLLVFDRVRLAEVFEFDYLLEMYKPAAKRRWGYWAMPILAGDRLVGKLDATADREAGALRVHAVHQDDGFTAVTAAAVDRELRDLGRYLGLDVVED</sequence>
<dbReference type="KEGG" id="mph:MLP_34110"/>
<dbReference type="EMBL" id="AP012204">
    <property type="protein sequence ID" value="BAK36425.1"/>
    <property type="molecule type" value="Genomic_DNA"/>
</dbReference>
<dbReference type="HOGENOM" id="CLU_043035_2_0_11"/>
<dbReference type="Proteomes" id="UP000007947">
    <property type="component" value="Chromosome"/>
</dbReference>
<dbReference type="eggNOG" id="COG3214">
    <property type="taxonomic scope" value="Bacteria"/>
</dbReference>
<dbReference type="PANTHER" id="PTHR30528">
    <property type="entry name" value="CYTOPLASMIC PROTEIN"/>
    <property type="match status" value="1"/>
</dbReference>
<dbReference type="OrthoDB" id="9787207at2"/>
<dbReference type="PANTHER" id="PTHR30528:SF0">
    <property type="entry name" value="CYTOPLASMIC PROTEIN"/>
    <property type="match status" value="1"/>
</dbReference>
<dbReference type="Pfam" id="PF06224">
    <property type="entry name" value="AlkZ-like"/>
    <property type="match status" value="1"/>
</dbReference>
<evidence type="ECO:0000313" key="1">
    <source>
        <dbReference type="EMBL" id="BAK36425.1"/>
    </source>
</evidence>
<dbReference type="STRING" id="1032480.MLP_34110"/>
<keyword evidence="2" id="KW-1185">Reference proteome</keyword>
<dbReference type="InterPro" id="IPR009351">
    <property type="entry name" value="AlkZ-like"/>
</dbReference>